<dbReference type="InterPro" id="IPR050641">
    <property type="entry name" value="RIFMO-like"/>
</dbReference>
<gene>
    <name evidence="7" type="ORF">BON30_02860</name>
</gene>
<dbReference type="SUPFAM" id="SSF52833">
    <property type="entry name" value="Thioredoxin-like"/>
    <property type="match status" value="1"/>
</dbReference>
<dbReference type="PANTHER" id="PTHR43004">
    <property type="entry name" value="TRK SYSTEM POTASSIUM UPTAKE PROTEIN"/>
    <property type="match status" value="1"/>
</dbReference>
<evidence type="ECO:0000256" key="5">
    <source>
        <dbReference type="SAM" id="MobiDB-lite"/>
    </source>
</evidence>
<evidence type="ECO:0000313" key="8">
    <source>
        <dbReference type="Proteomes" id="UP000182229"/>
    </source>
</evidence>
<keyword evidence="3" id="KW-0285">Flavoprotein</keyword>
<evidence type="ECO:0000256" key="2">
    <source>
        <dbReference type="ARBA" id="ARBA00007801"/>
    </source>
</evidence>
<dbReference type="AlphaFoldDB" id="A0A1L9BIQ0"/>
<organism evidence="7 8">
    <name type="scientific">Cystobacter ferrugineus</name>
    <dbReference type="NCBI Taxonomy" id="83449"/>
    <lineage>
        <taxon>Bacteria</taxon>
        <taxon>Pseudomonadati</taxon>
        <taxon>Myxococcota</taxon>
        <taxon>Myxococcia</taxon>
        <taxon>Myxococcales</taxon>
        <taxon>Cystobacterineae</taxon>
        <taxon>Archangiaceae</taxon>
        <taxon>Cystobacter</taxon>
    </lineage>
</organism>
<protein>
    <submittedName>
        <fullName evidence="7">2-polyprenyl-6-methoxyphenol hydroxylase</fullName>
    </submittedName>
</protein>
<evidence type="ECO:0000313" key="7">
    <source>
        <dbReference type="EMBL" id="OJH42172.1"/>
    </source>
</evidence>
<dbReference type="GO" id="GO:0016709">
    <property type="term" value="F:oxidoreductase activity, acting on paired donors, with incorporation or reduction of molecular oxygen, NAD(P)H as one donor, and incorporation of one atom of oxygen"/>
    <property type="evidence" value="ECO:0007669"/>
    <property type="project" value="UniProtKB-ARBA"/>
</dbReference>
<evidence type="ECO:0000259" key="6">
    <source>
        <dbReference type="Pfam" id="PF01494"/>
    </source>
</evidence>
<dbReference type="SUPFAM" id="SSF51905">
    <property type="entry name" value="FAD/NAD(P)-binding domain"/>
    <property type="match status" value="1"/>
</dbReference>
<dbReference type="Gene3D" id="3.40.30.120">
    <property type="match status" value="1"/>
</dbReference>
<sequence length="506" mass="54554">MEERSPIAVLVCGAGAAGLTLAIDLARRGVPFRLIEKMDRPFPGSRGKGIQPRTQEVFEDLGIIDRLVAAGGVYPPPREYRDDGSHAESDMVEPHEPTPAEPYQLALMVPQFLTERVMRERLAEFGHHVEFGCELVGFEQDEGGVTARLVGPAGEETVRARYLVGADGGRSFVRGTLGVDFPGKTLGVRAMVADVLLTGLDRDAWHQFNKGDMERQVSVCPLAGTDLFQLQAPIPLEGEVDLSAEGLERMVASRTGRSGIRVQSVSWASAYTMNARLAERYRVGRVFLVGDAAHIHPPTGGQGLNTSVQDAYNLGWKLAAVLGGASERLLDSYEEERRPVAEAVLGLSTRLLDAMKRGENRRTRDVRQLDIGYPKSSLALGSSARPGGLLAGARAPDAPLRGAAGCSRRLFELFTGPHWTLVGFETKPDIVAPRRGLRIHKVGVGRELSDEAGHLREAYGLAPGEWVLVRPDGYVGTIVASEEAPTLDSYLAGVGLAVEGAEVRTA</sequence>
<dbReference type="InterPro" id="IPR036249">
    <property type="entry name" value="Thioredoxin-like_sf"/>
</dbReference>
<dbReference type="RefSeq" id="WP_071896265.1">
    <property type="nucleotide sequence ID" value="NZ_MPIN01000001.1"/>
</dbReference>
<dbReference type="NCBIfam" id="NF004832">
    <property type="entry name" value="PRK06184.1"/>
    <property type="match status" value="1"/>
</dbReference>
<proteinExistence type="inferred from homology"/>
<evidence type="ECO:0000256" key="1">
    <source>
        <dbReference type="ARBA" id="ARBA00001974"/>
    </source>
</evidence>
<dbReference type="EMBL" id="MPIN01000001">
    <property type="protein sequence ID" value="OJH42172.1"/>
    <property type="molecule type" value="Genomic_DNA"/>
</dbReference>
<evidence type="ECO:0000256" key="3">
    <source>
        <dbReference type="ARBA" id="ARBA00022630"/>
    </source>
</evidence>
<dbReference type="Pfam" id="PF21274">
    <property type="entry name" value="Rng_hyd_C"/>
    <property type="match status" value="1"/>
</dbReference>
<dbReference type="Gene3D" id="3.30.70.2450">
    <property type="match status" value="1"/>
</dbReference>
<dbReference type="PRINTS" id="PR00420">
    <property type="entry name" value="RNGMNOXGNASE"/>
</dbReference>
<name>A0A1L9BIQ0_9BACT</name>
<keyword evidence="8" id="KW-1185">Reference proteome</keyword>
<feature type="domain" description="FAD-binding" evidence="6">
    <location>
        <begin position="8"/>
        <end position="345"/>
    </location>
</feature>
<feature type="region of interest" description="Disordered" evidence="5">
    <location>
        <begin position="75"/>
        <end position="98"/>
    </location>
</feature>
<dbReference type="STRING" id="83449.BON30_02860"/>
<evidence type="ECO:0000256" key="4">
    <source>
        <dbReference type="ARBA" id="ARBA00022827"/>
    </source>
</evidence>
<dbReference type="OrthoDB" id="5482506at2"/>
<dbReference type="GO" id="GO:0071949">
    <property type="term" value="F:FAD binding"/>
    <property type="evidence" value="ECO:0007669"/>
    <property type="project" value="InterPro"/>
</dbReference>
<dbReference type="Gene3D" id="3.50.50.60">
    <property type="entry name" value="FAD/NAD(P)-binding domain"/>
    <property type="match status" value="1"/>
</dbReference>
<accession>A0A1L9BIQ0</accession>
<dbReference type="PANTHER" id="PTHR43004:SF19">
    <property type="entry name" value="BINDING MONOOXYGENASE, PUTATIVE (JCVI)-RELATED"/>
    <property type="match status" value="1"/>
</dbReference>
<reference evidence="8" key="1">
    <citation type="submission" date="2016-11" db="EMBL/GenBank/DDBJ databases">
        <authorList>
            <person name="Shukria A."/>
            <person name="Stevens D.C."/>
        </authorList>
    </citation>
    <scope>NUCLEOTIDE SEQUENCE [LARGE SCALE GENOMIC DNA]</scope>
    <source>
        <strain evidence="8">Cbfe23</strain>
    </source>
</reference>
<dbReference type="Proteomes" id="UP000182229">
    <property type="component" value="Unassembled WGS sequence"/>
</dbReference>
<feature type="compositionally biased region" description="Basic and acidic residues" evidence="5">
    <location>
        <begin position="78"/>
        <end position="98"/>
    </location>
</feature>
<comment type="cofactor">
    <cofactor evidence="1">
        <name>FAD</name>
        <dbReference type="ChEBI" id="CHEBI:57692"/>
    </cofactor>
</comment>
<comment type="similarity">
    <text evidence="2">Belongs to the PheA/TfdB FAD monooxygenase family.</text>
</comment>
<dbReference type="InterPro" id="IPR036188">
    <property type="entry name" value="FAD/NAD-bd_sf"/>
</dbReference>
<comment type="caution">
    <text evidence="7">The sequence shown here is derived from an EMBL/GenBank/DDBJ whole genome shotgun (WGS) entry which is preliminary data.</text>
</comment>
<keyword evidence="4" id="KW-0274">FAD</keyword>
<reference evidence="7 8" key="2">
    <citation type="submission" date="2016-12" db="EMBL/GenBank/DDBJ databases">
        <title>Draft Genome Sequence of Cystobacter ferrugineus Strain Cbfe23.</title>
        <authorList>
            <person name="Akbar S."/>
            <person name="Dowd S.E."/>
            <person name="Stevens D.C."/>
        </authorList>
    </citation>
    <scope>NUCLEOTIDE SEQUENCE [LARGE SCALE GENOMIC DNA]</scope>
    <source>
        <strain evidence="7 8">Cbfe23</strain>
    </source>
</reference>
<dbReference type="Pfam" id="PF01494">
    <property type="entry name" value="FAD_binding_3"/>
    <property type="match status" value="1"/>
</dbReference>
<dbReference type="InterPro" id="IPR002938">
    <property type="entry name" value="FAD-bd"/>
</dbReference>